<evidence type="ECO:0000259" key="2">
    <source>
        <dbReference type="Pfam" id="PF06580"/>
    </source>
</evidence>
<feature type="transmembrane region" description="Helical" evidence="1">
    <location>
        <begin position="113"/>
        <end position="131"/>
    </location>
</feature>
<keyword evidence="3" id="KW-0808">Transferase</keyword>
<dbReference type="PANTHER" id="PTHR34220">
    <property type="entry name" value="SENSOR HISTIDINE KINASE YPDA"/>
    <property type="match status" value="1"/>
</dbReference>
<dbReference type="InterPro" id="IPR050640">
    <property type="entry name" value="Bact_2-comp_sensor_kinase"/>
</dbReference>
<dbReference type="RefSeq" id="WP_201917121.1">
    <property type="nucleotide sequence ID" value="NZ_JAERQG010000001.1"/>
</dbReference>
<evidence type="ECO:0000256" key="1">
    <source>
        <dbReference type="SAM" id="Phobius"/>
    </source>
</evidence>
<reference evidence="3" key="1">
    <citation type="submission" date="2021-01" db="EMBL/GenBank/DDBJ databases">
        <title>Marivirga sp. nov., isolated from intertidal surface sediments.</title>
        <authorList>
            <person name="Zhang M."/>
        </authorList>
    </citation>
    <scope>NUCLEOTIDE SEQUENCE</scope>
    <source>
        <strain evidence="3">SM1354</strain>
    </source>
</reference>
<accession>A0A937AJQ9</accession>
<dbReference type="AlphaFoldDB" id="A0A937AJQ9"/>
<keyword evidence="1" id="KW-0472">Membrane</keyword>
<dbReference type="PANTHER" id="PTHR34220:SF7">
    <property type="entry name" value="SENSOR HISTIDINE KINASE YPDA"/>
    <property type="match status" value="1"/>
</dbReference>
<gene>
    <name evidence="3" type="ORF">JKP34_01860</name>
</gene>
<feature type="transmembrane region" description="Helical" evidence="1">
    <location>
        <begin position="42"/>
        <end position="60"/>
    </location>
</feature>
<dbReference type="Proteomes" id="UP000642920">
    <property type="component" value="Unassembled WGS sequence"/>
</dbReference>
<evidence type="ECO:0000313" key="4">
    <source>
        <dbReference type="Proteomes" id="UP000642920"/>
    </source>
</evidence>
<dbReference type="GO" id="GO:0000155">
    <property type="term" value="F:phosphorelay sensor kinase activity"/>
    <property type="evidence" value="ECO:0007669"/>
    <property type="project" value="InterPro"/>
</dbReference>
<keyword evidence="1" id="KW-1133">Transmembrane helix</keyword>
<keyword evidence="3" id="KW-0418">Kinase</keyword>
<name>A0A937AJQ9_9BACT</name>
<feature type="transmembrane region" description="Helical" evidence="1">
    <location>
        <begin position="12"/>
        <end position="30"/>
    </location>
</feature>
<keyword evidence="4" id="KW-1185">Reference proteome</keyword>
<organism evidence="3 4">
    <name type="scientific">Marivirga atlantica</name>
    <dbReference type="NCBI Taxonomy" id="1548457"/>
    <lineage>
        <taxon>Bacteria</taxon>
        <taxon>Pseudomonadati</taxon>
        <taxon>Bacteroidota</taxon>
        <taxon>Cytophagia</taxon>
        <taxon>Cytophagales</taxon>
        <taxon>Marivirgaceae</taxon>
        <taxon>Marivirga</taxon>
    </lineage>
</organism>
<comment type="caution">
    <text evidence="3">The sequence shown here is derived from an EMBL/GenBank/DDBJ whole genome shotgun (WGS) entry which is preliminary data.</text>
</comment>
<dbReference type="Pfam" id="PF06580">
    <property type="entry name" value="His_kinase"/>
    <property type="match status" value="1"/>
</dbReference>
<feature type="transmembrane region" description="Helical" evidence="1">
    <location>
        <begin position="81"/>
        <end position="101"/>
    </location>
</feature>
<feature type="domain" description="Signal transduction histidine kinase internal region" evidence="2">
    <location>
        <begin position="158"/>
        <end position="236"/>
    </location>
</feature>
<sequence>MQLWLKKIGIKEIYVRWIGIPLLALVITLAKPEDNDPWLIEFGYSLLFTAIFWNGCYLIIKHFRTKYPELSSTAKRLIYTIMSIMVLLIFFSPVMCWAMNIHTLNEFSDPAVFFEYTNINVIASFIVGSLYENVYFFEKWKISIQQNEALKNQQVRTQFEVLQNQMSPHFLFNSLNTLTTLIAEDATVAVQFTEKLSEVYRYILQNKEREIVKLGDELEFVRNYVYLLQIRYPENLSVDFKVADELENCHIAPLTIQILVENAIKHNVVSKMNPLYINIYVENGKSIVVKNNLQKKKVIEKSTKTGLDNIKKRYAYLGNYKIDIINTANNFMVAVPLIKVWKESEELIEA</sequence>
<proteinExistence type="predicted"/>
<keyword evidence="1" id="KW-0812">Transmembrane</keyword>
<dbReference type="GO" id="GO:0016020">
    <property type="term" value="C:membrane"/>
    <property type="evidence" value="ECO:0007669"/>
    <property type="project" value="InterPro"/>
</dbReference>
<dbReference type="EMBL" id="JAERQG010000001">
    <property type="protein sequence ID" value="MBL0763977.1"/>
    <property type="molecule type" value="Genomic_DNA"/>
</dbReference>
<evidence type="ECO:0000313" key="3">
    <source>
        <dbReference type="EMBL" id="MBL0763977.1"/>
    </source>
</evidence>
<dbReference type="InterPro" id="IPR010559">
    <property type="entry name" value="Sig_transdc_His_kin_internal"/>
</dbReference>
<protein>
    <submittedName>
        <fullName evidence="3">Histidine kinase</fullName>
    </submittedName>
</protein>